<keyword evidence="6 8" id="KW-0058">Aromatic hydrocarbons catabolism</keyword>
<dbReference type="OrthoDB" id="2889526at2"/>
<evidence type="ECO:0000256" key="1">
    <source>
        <dbReference type="ARBA" id="ARBA00001739"/>
    </source>
</evidence>
<evidence type="ECO:0000256" key="4">
    <source>
        <dbReference type="ARBA" id="ARBA00011365"/>
    </source>
</evidence>
<proteinExistence type="inferred from homology"/>
<name>A0A5E4WN66_9BURK</name>
<dbReference type="GO" id="GO:0016159">
    <property type="term" value="F:muconolactone delta-isomerase activity"/>
    <property type="evidence" value="ECO:0007669"/>
    <property type="project" value="UniProtKB-EC"/>
</dbReference>
<feature type="domain" description="Muconolactone isomerase" evidence="9">
    <location>
        <begin position="1"/>
        <end position="89"/>
    </location>
</feature>
<dbReference type="EC" id="5.3.3.4" evidence="5 8"/>
<comment type="catalytic activity">
    <reaction evidence="1 8">
        <text>(S)-muconolactone = (4,5-dihydro-5-oxofuran-2-yl)-acetate</text>
        <dbReference type="Rhea" id="RHEA:12348"/>
        <dbReference type="ChEBI" id="CHEBI:58425"/>
        <dbReference type="ChEBI" id="CHEBI:58736"/>
        <dbReference type="EC" id="5.3.3.4"/>
    </reaction>
</comment>
<keyword evidence="7 8" id="KW-0413">Isomerase</keyword>
<dbReference type="Gene3D" id="3.30.70.1060">
    <property type="entry name" value="Dimeric alpha+beta barrel"/>
    <property type="match status" value="1"/>
</dbReference>
<dbReference type="SUPFAM" id="SSF54909">
    <property type="entry name" value="Dimeric alpha+beta barrel"/>
    <property type="match status" value="1"/>
</dbReference>
<protein>
    <recommendedName>
        <fullName evidence="5 8">Muconolactone Delta-isomerase</fullName>
        <shortName evidence="8">MIase</shortName>
        <ecNumber evidence="5 8">5.3.3.4</ecNumber>
    </recommendedName>
</protein>
<keyword evidence="11" id="KW-1185">Reference proteome</keyword>
<evidence type="ECO:0000313" key="11">
    <source>
        <dbReference type="Proteomes" id="UP000334380"/>
    </source>
</evidence>
<dbReference type="Pfam" id="PF02426">
    <property type="entry name" value="MIase"/>
    <property type="match status" value="1"/>
</dbReference>
<evidence type="ECO:0000313" key="10">
    <source>
        <dbReference type="EMBL" id="VVE25583.1"/>
    </source>
</evidence>
<comment type="pathway">
    <text evidence="2 8">Aromatic compound metabolism; beta-ketoadipate pathway; 5-oxo-4,5-dihydro-2-furylacetate from catechol: step 3/3.</text>
</comment>
<evidence type="ECO:0000256" key="3">
    <source>
        <dbReference type="ARBA" id="ARBA00010882"/>
    </source>
</evidence>
<evidence type="ECO:0000256" key="7">
    <source>
        <dbReference type="ARBA" id="ARBA00023235"/>
    </source>
</evidence>
<comment type="subunit">
    <text evidence="4">Homodecamer.</text>
</comment>
<dbReference type="EMBL" id="CABPRU010000008">
    <property type="protein sequence ID" value="VVE25583.1"/>
    <property type="molecule type" value="Genomic_DNA"/>
</dbReference>
<dbReference type="InterPro" id="IPR003464">
    <property type="entry name" value="Muconolactone_d_Isoase"/>
</dbReference>
<evidence type="ECO:0000259" key="9">
    <source>
        <dbReference type="Pfam" id="PF02426"/>
    </source>
</evidence>
<dbReference type="Proteomes" id="UP000334380">
    <property type="component" value="Unassembled WGS sequence"/>
</dbReference>
<comment type="similarity">
    <text evidence="3 8">Belongs to the muconolactone Delta-isomerase family.</text>
</comment>
<dbReference type="RefSeq" id="WP_150613932.1">
    <property type="nucleotide sequence ID" value="NZ_CABPRU010000008.1"/>
</dbReference>
<dbReference type="UniPathway" id="UPA00157">
    <property type="reaction ID" value="UER00260"/>
</dbReference>
<evidence type="ECO:0000256" key="8">
    <source>
        <dbReference type="PIRNR" id="PIRNR001486"/>
    </source>
</evidence>
<dbReference type="InterPro" id="IPR011008">
    <property type="entry name" value="Dimeric_a/b-barrel"/>
</dbReference>
<organism evidence="10 11">
    <name type="scientific">Pandoraea terrigena</name>
    <dbReference type="NCBI Taxonomy" id="2508292"/>
    <lineage>
        <taxon>Bacteria</taxon>
        <taxon>Pseudomonadati</taxon>
        <taxon>Pseudomonadota</taxon>
        <taxon>Betaproteobacteria</taxon>
        <taxon>Burkholderiales</taxon>
        <taxon>Burkholderiaceae</taxon>
        <taxon>Pandoraea</taxon>
    </lineage>
</organism>
<dbReference type="PIRSF" id="PIRSF001486">
    <property type="entry name" value="CatC"/>
    <property type="match status" value="1"/>
</dbReference>
<dbReference type="GO" id="GO:0042952">
    <property type="term" value="P:beta-ketoadipate pathway"/>
    <property type="evidence" value="ECO:0007669"/>
    <property type="project" value="UniProtKB-UniPathway"/>
</dbReference>
<reference evidence="10 11" key="1">
    <citation type="submission" date="2019-08" db="EMBL/GenBank/DDBJ databases">
        <authorList>
            <person name="Peeters C."/>
        </authorList>
    </citation>
    <scope>NUCLEOTIDE SEQUENCE [LARGE SCALE GENOMIC DNA]</scope>
    <source>
        <strain evidence="10 11">LMG 31013</strain>
    </source>
</reference>
<gene>
    <name evidence="10" type="primary">catC_2</name>
    <name evidence="10" type="ORF">PTE31013_03397</name>
</gene>
<dbReference type="AlphaFoldDB" id="A0A5E4WN66"/>
<evidence type="ECO:0000256" key="5">
    <source>
        <dbReference type="ARBA" id="ARBA00012070"/>
    </source>
</evidence>
<evidence type="ECO:0000256" key="6">
    <source>
        <dbReference type="ARBA" id="ARBA00022797"/>
    </source>
</evidence>
<sequence length="92" mass="10317">MLFCTIMTVKIPPDMPADQLKAIREAETTLAQEYQRAGKLRHLWRVAGRTANVSLWECVDADDFHATVSALPLFPYLEIDVIPLARHPSALA</sequence>
<dbReference type="InterPro" id="IPR026029">
    <property type="entry name" value="MLI_dom"/>
</dbReference>
<accession>A0A5E4WN66</accession>
<evidence type="ECO:0000256" key="2">
    <source>
        <dbReference type="ARBA" id="ARBA00005193"/>
    </source>
</evidence>